<name>A0ABV0K5M0_9CYAN</name>
<feature type="transmembrane region" description="Helical" evidence="1">
    <location>
        <begin position="138"/>
        <end position="156"/>
    </location>
</feature>
<proteinExistence type="predicted"/>
<sequence length="237" mass="26961">MTTLNETQAKVRQQGEQPRYDIWLNCFITLLATNLLSIYIATNGTSDLGFVFQEDGVLESLSAVFYFSAAGIFAFGFKNKFAPLRFWCLFFAVLMFMVGGEEISWGQRIFGIATPASLDSVNVQNEFNIHNIDGIHQHVRMAGVAFVGIFCFLIPVSNRFSQQMRQFYTQWGVPLFPLNTAWLVVLSTLFMVIPRAINLPDLFVPDEIGEFLLSFAWIPFALNNSLESRFGKLEHYH</sequence>
<feature type="transmembrane region" description="Helical" evidence="1">
    <location>
        <begin position="176"/>
        <end position="196"/>
    </location>
</feature>
<accession>A0ABV0K5M0</accession>
<dbReference type="EMBL" id="JAMPKX010000006">
    <property type="protein sequence ID" value="MEP0948069.1"/>
    <property type="molecule type" value="Genomic_DNA"/>
</dbReference>
<protein>
    <submittedName>
        <fullName evidence="2">Uncharacterized protein</fullName>
    </submittedName>
</protein>
<feature type="transmembrane region" description="Helical" evidence="1">
    <location>
        <begin position="60"/>
        <end position="77"/>
    </location>
</feature>
<evidence type="ECO:0000313" key="2">
    <source>
        <dbReference type="EMBL" id="MEP0948069.1"/>
    </source>
</evidence>
<evidence type="ECO:0000256" key="1">
    <source>
        <dbReference type="SAM" id="Phobius"/>
    </source>
</evidence>
<dbReference type="RefSeq" id="WP_190705360.1">
    <property type="nucleotide sequence ID" value="NZ_JAMPKX010000006.1"/>
</dbReference>
<feature type="transmembrane region" description="Helical" evidence="1">
    <location>
        <begin position="208"/>
        <end position="226"/>
    </location>
</feature>
<reference evidence="2 3" key="1">
    <citation type="submission" date="2022-04" db="EMBL/GenBank/DDBJ databases">
        <title>Positive selection, recombination, and allopatry shape intraspecific diversity of widespread and dominant cyanobacteria.</title>
        <authorList>
            <person name="Wei J."/>
            <person name="Shu W."/>
            <person name="Hu C."/>
        </authorList>
    </citation>
    <scope>NUCLEOTIDE SEQUENCE [LARGE SCALE GENOMIC DNA]</scope>
    <source>
        <strain evidence="2 3">DQ-A4</strain>
    </source>
</reference>
<organism evidence="2 3">
    <name type="scientific">Leptolyngbya subtilissima DQ-A4</name>
    <dbReference type="NCBI Taxonomy" id="2933933"/>
    <lineage>
        <taxon>Bacteria</taxon>
        <taxon>Bacillati</taxon>
        <taxon>Cyanobacteriota</taxon>
        <taxon>Cyanophyceae</taxon>
        <taxon>Leptolyngbyales</taxon>
        <taxon>Leptolyngbyaceae</taxon>
        <taxon>Leptolyngbya group</taxon>
        <taxon>Leptolyngbya</taxon>
    </lineage>
</organism>
<dbReference type="Proteomes" id="UP001482513">
    <property type="component" value="Unassembled WGS sequence"/>
</dbReference>
<keyword evidence="1" id="KW-0812">Transmembrane</keyword>
<comment type="caution">
    <text evidence="2">The sequence shown here is derived from an EMBL/GenBank/DDBJ whole genome shotgun (WGS) entry which is preliminary data.</text>
</comment>
<keyword evidence="1" id="KW-1133">Transmembrane helix</keyword>
<feature type="transmembrane region" description="Helical" evidence="1">
    <location>
        <begin position="20"/>
        <end position="40"/>
    </location>
</feature>
<keyword evidence="3" id="KW-1185">Reference proteome</keyword>
<evidence type="ECO:0000313" key="3">
    <source>
        <dbReference type="Proteomes" id="UP001482513"/>
    </source>
</evidence>
<feature type="transmembrane region" description="Helical" evidence="1">
    <location>
        <begin position="84"/>
        <end position="100"/>
    </location>
</feature>
<keyword evidence="1" id="KW-0472">Membrane</keyword>
<gene>
    <name evidence="2" type="ORF">NC992_14380</name>
</gene>